<comment type="similarity">
    <text evidence="9">Belongs to the ABC transporter superfamily. Drug exporter-1 (DrugE1) (TC 3.A.1.105) family.</text>
</comment>
<dbReference type="SMART" id="SM00382">
    <property type="entry name" value="AAA"/>
    <property type="match status" value="1"/>
</dbReference>
<feature type="region of interest" description="Disordered" evidence="10">
    <location>
        <begin position="306"/>
        <end position="328"/>
    </location>
</feature>
<dbReference type="InterPro" id="IPR017871">
    <property type="entry name" value="ABC_transporter-like_CS"/>
</dbReference>
<name>A0ABT1HDW4_9NOCA</name>
<evidence type="ECO:0000259" key="11">
    <source>
        <dbReference type="PROSITE" id="PS50893"/>
    </source>
</evidence>
<evidence type="ECO:0000256" key="7">
    <source>
        <dbReference type="ARBA" id="ARBA00023136"/>
    </source>
</evidence>
<evidence type="ECO:0000256" key="6">
    <source>
        <dbReference type="ARBA" id="ARBA00022967"/>
    </source>
</evidence>
<keyword evidence="2" id="KW-0813">Transport</keyword>
<sequence length="328" mass="35067">MEAMLQAQGLIKTYGTVRALDRVDLEVPSGQVFALMGPNGAGKTTLVRAIATLTRLDSGTLRVAGHDVRTDSQSVRRAIGLAGQFAAVDPALTGRENLRMIARLFGHDRRGARDATDRVLDQLGLTDAGSRTVRTYSGGMRRRLDLGASLVGAPKLLLLDEPTTGLDPRSRNELWTALEELVSQGTDVMLTTQYLDEADRLADSIAIIDRGRIVANGTAEELKTQAGQDLLDVRLHHSEDLVRAAELIGGQPTIDHAERRITAPVRDGAPEMLARAGSLTDAGIDIADVALRRPSLDDVFLALTGHLTEGSPDPDDNSTSATTPKEAA</sequence>
<organism evidence="12 13">
    <name type="scientific">Williamsia maris</name>
    <dbReference type="NCBI Taxonomy" id="72806"/>
    <lineage>
        <taxon>Bacteria</taxon>
        <taxon>Bacillati</taxon>
        <taxon>Actinomycetota</taxon>
        <taxon>Actinomycetes</taxon>
        <taxon>Mycobacteriales</taxon>
        <taxon>Nocardiaceae</taxon>
        <taxon>Williamsia</taxon>
    </lineage>
</organism>
<dbReference type="SUPFAM" id="SSF52540">
    <property type="entry name" value="P-loop containing nucleoside triphosphate hydrolases"/>
    <property type="match status" value="1"/>
</dbReference>
<dbReference type="RefSeq" id="WP_253660074.1">
    <property type="nucleotide sequence ID" value="NZ_BAAAJQ010000001.1"/>
</dbReference>
<dbReference type="Gene3D" id="3.40.50.300">
    <property type="entry name" value="P-loop containing nucleotide triphosphate hydrolases"/>
    <property type="match status" value="1"/>
</dbReference>
<evidence type="ECO:0000256" key="2">
    <source>
        <dbReference type="ARBA" id="ARBA00022448"/>
    </source>
</evidence>
<accession>A0ABT1HDW4</accession>
<evidence type="ECO:0000256" key="5">
    <source>
        <dbReference type="ARBA" id="ARBA00022840"/>
    </source>
</evidence>
<keyword evidence="7" id="KW-0472">Membrane</keyword>
<evidence type="ECO:0000256" key="3">
    <source>
        <dbReference type="ARBA" id="ARBA00022475"/>
    </source>
</evidence>
<dbReference type="InterPro" id="IPR050763">
    <property type="entry name" value="ABC_transporter_ATP-binding"/>
</dbReference>
<protein>
    <submittedName>
        <fullName evidence="12">ABC-2 type transport system ATP-binding protein</fullName>
    </submittedName>
</protein>
<keyword evidence="3" id="KW-1003">Cell membrane</keyword>
<dbReference type="NCBIfam" id="TIGR01188">
    <property type="entry name" value="drrA"/>
    <property type="match status" value="1"/>
</dbReference>
<keyword evidence="13" id="KW-1185">Reference proteome</keyword>
<feature type="domain" description="ABC transporter" evidence="11">
    <location>
        <begin position="5"/>
        <end position="235"/>
    </location>
</feature>
<gene>
    <name evidence="12" type="ORF">LX13_000873</name>
</gene>
<comment type="caution">
    <text evidence="12">The sequence shown here is derived from an EMBL/GenBank/DDBJ whole genome shotgun (WGS) entry which is preliminary data.</text>
</comment>
<dbReference type="PANTHER" id="PTHR42711:SF19">
    <property type="entry name" value="DOXORUBICIN RESISTANCE ATP-BINDING PROTEIN DRRA"/>
    <property type="match status" value="1"/>
</dbReference>
<evidence type="ECO:0000256" key="10">
    <source>
        <dbReference type="SAM" id="MobiDB-lite"/>
    </source>
</evidence>
<reference evidence="12 13" key="1">
    <citation type="submission" date="2022-06" db="EMBL/GenBank/DDBJ databases">
        <title>Genomic Encyclopedia of Archaeal and Bacterial Type Strains, Phase II (KMG-II): from individual species to whole genera.</title>
        <authorList>
            <person name="Goeker M."/>
        </authorList>
    </citation>
    <scope>NUCLEOTIDE SEQUENCE [LARGE SCALE GENOMIC DNA]</scope>
    <source>
        <strain evidence="12 13">DSM 44693</strain>
    </source>
</reference>
<keyword evidence="8" id="KW-0046">Antibiotic resistance</keyword>
<dbReference type="InterPro" id="IPR027417">
    <property type="entry name" value="P-loop_NTPase"/>
</dbReference>
<dbReference type="GO" id="GO:0005524">
    <property type="term" value="F:ATP binding"/>
    <property type="evidence" value="ECO:0007669"/>
    <property type="project" value="UniProtKB-KW"/>
</dbReference>
<comment type="subcellular location">
    <subcellularLocation>
        <location evidence="1">Cell membrane</location>
        <topology evidence="1">Peripheral membrane protein</topology>
        <orientation evidence="1">Cytoplasmic side</orientation>
    </subcellularLocation>
</comment>
<evidence type="ECO:0000256" key="4">
    <source>
        <dbReference type="ARBA" id="ARBA00022741"/>
    </source>
</evidence>
<dbReference type="InterPro" id="IPR003439">
    <property type="entry name" value="ABC_transporter-like_ATP-bd"/>
</dbReference>
<keyword evidence="4" id="KW-0547">Nucleotide-binding</keyword>
<evidence type="ECO:0000313" key="13">
    <source>
        <dbReference type="Proteomes" id="UP001206895"/>
    </source>
</evidence>
<dbReference type="PROSITE" id="PS00211">
    <property type="entry name" value="ABC_TRANSPORTER_1"/>
    <property type="match status" value="1"/>
</dbReference>
<evidence type="ECO:0000256" key="9">
    <source>
        <dbReference type="ARBA" id="ARBA00049985"/>
    </source>
</evidence>
<dbReference type="Proteomes" id="UP001206895">
    <property type="component" value="Unassembled WGS sequence"/>
</dbReference>
<dbReference type="EMBL" id="JAMTCJ010000001">
    <property type="protein sequence ID" value="MCP2175066.1"/>
    <property type="molecule type" value="Genomic_DNA"/>
</dbReference>
<dbReference type="InterPro" id="IPR005894">
    <property type="entry name" value="DrrA"/>
</dbReference>
<dbReference type="InterPro" id="IPR003593">
    <property type="entry name" value="AAA+_ATPase"/>
</dbReference>
<keyword evidence="5 12" id="KW-0067">ATP-binding</keyword>
<evidence type="ECO:0000313" key="12">
    <source>
        <dbReference type="EMBL" id="MCP2175066.1"/>
    </source>
</evidence>
<dbReference type="PANTHER" id="PTHR42711">
    <property type="entry name" value="ABC TRANSPORTER ATP-BINDING PROTEIN"/>
    <property type="match status" value="1"/>
</dbReference>
<evidence type="ECO:0000256" key="1">
    <source>
        <dbReference type="ARBA" id="ARBA00004413"/>
    </source>
</evidence>
<feature type="compositionally biased region" description="Polar residues" evidence="10">
    <location>
        <begin position="317"/>
        <end position="328"/>
    </location>
</feature>
<dbReference type="PROSITE" id="PS50893">
    <property type="entry name" value="ABC_TRANSPORTER_2"/>
    <property type="match status" value="1"/>
</dbReference>
<evidence type="ECO:0000256" key="8">
    <source>
        <dbReference type="ARBA" id="ARBA00023251"/>
    </source>
</evidence>
<proteinExistence type="inferred from homology"/>
<dbReference type="Pfam" id="PF00005">
    <property type="entry name" value="ABC_tran"/>
    <property type="match status" value="1"/>
</dbReference>
<keyword evidence="6" id="KW-1278">Translocase</keyword>